<feature type="compositionally biased region" description="Low complexity" evidence="1">
    <location>
        <begin position="281"/>
        <end position="291"/>
    </location>
</feature>
<name>A0A7C3KG71_9CYAN</name>
<dbReference type="Pfam" id="PF05430">
    <property type="entry name" value="Methyltransf_30"/>
    <property type="match status" value="1"/>
</dbReference>
<dbReference type="PANTHER" id="PTHR39963:SF1">
    <property type="entry name" value="MNMC-LIKE METHYLTRANSFERASE DOMAIN-CONTAINING PROTEIN"/>
    <property type="match status" value="1"/>
</dbReference>
<evidence type="ECO:0000259" key="2">
    <source>
        <dbReference type="Pfam" id="PF05430"/>
    </source>
</evidence>
<dbReference type="EMBL" id="DSRU01000225">
    <property type="protein sequence ID" value="HFM99087.1"/>
    <property type="molecule type" value="Genomic_DNA"/>
</dbReference>
<feature type="domain" description="MnmC-like methyltransferase" evidence="2">
    <location>
        <begin position="110"/>
        <end position="215"/>
    </location>
</feature>
<dbReference type="InterPro" id="IPR029063">
    <property type="entry name" value="SAM-dependent_MTases_sf"/>
</dbReference>
<dbReference type="SUPFAM" id="SSF53335">
    <property type="entry name" value="S-adenosyl-L-methionine-dependent methyltransferases"/>
    <property type="match status" value="1"/>
</dbReference>
<dbReference type="AlphaFoldDB" id="A0A7C3KG71"/>
<comment type="caution">
    <text evidence="3">The sequence shown here is derived from an EMBL/GenBank/DDBJ whole genome shotgun (WGS) entry which is preliminary data.</text>
</comment>
<dbReference type="GO" id="GO:0016645">
    <property type="term" value="F:oxidoreductase activity, acting on the CH-NH group of donors"/>
    <property type="evidence" value="ECO:0007669"/>
    <property type="project" value="InterPro"/>
</dbReference>
<feature type="region of interest" description="Disordered" evidence="1">
    <location>
        <begin position="276"/>
        <end position="299"/>
    </location>
</feature>
<reference evidence="3" key="1">
    <citation type="journal article" date="2020" name="mSystems">
        <title>Genome- and Community-Level Interaction Insights into Carbon Utilization and Element Cycling Functions of Hydrothermarchaeota in Hydrothermal Sediment.</title>
        <authorList>
            <person name="Zhou Z."/>
            <person name="Liu Y."/>
            <person name="Xu W."/>
            <person name="Pan J."/>
            <person name="Luo Z.H."/>
            <person name="Li M."/>
        </authorList>
    </citation>
    <scope>NUCLEOTIDE SEQUENCE [LARGE SCALE GENOMIC DNA]</scope>
    <source>
        <strain evidence="3">SpSt-418</strain>
    </source>
</reference>
<evidence type="ECO:0000313" key="3">
    <source>
        <dbReference type="EMBL" id="HFM99087.1"/>
    </source>
</evidence>
<protein>
    <recommendedName>
        <fullName evidence="2">MnmC-like methyltransferase domain-containing protein</fullName>
    </recommendedName>
</protein>
<evidence type="ECO:0000256" key="1">
    <source>
        <dbReference type="SAM" id="MobiDB-lite"/>
    </source>
</evidence>
<dbReference type="Gene3D" id="3.40.50.150">
    <property type="entry name" value="Vaccinia Virus protein VP39"/>
    <property type="match status" value="1"/>
</dbReference>
<dbReference type="InterPro" id="IPR008471">
    <property type="entry name" value="MnmC-like_methylTransf"/>
</dbReference>
<gene>
    <name evidence="3" type="ORF">ENR64_15285</name>
</gene>
<organism evidence="3">
    <name type="scientific">Oscillatoriales cyanobacterium SpSt-418</name>
    <dbReference type="NCBI Taxonomy" id="2282169"/>
    <lineage>
        <taxon>Bacteria</taxon>
        <taxon>Bacillati</taxon>
        <taxon>Cyanobacteriota</taxon>
        <taxon>Cyanophyceae</taxon>
        <taxon>Oscillatoriophycideae</taxon>
        <taxon>Oscillatoriales</taxon>
    </lineage>
</organism>
<accession>A0A7C3KG71</accession>
<sequence>MSEPDSASHWVPQPTRDGSFTFFSETFGEAFHSQQGAKTEAFQKFAVATDLALLAQRDSLKLLDVCYGLGYNTAAALETIWTVNPDCRVEVYGLELDATVPLAAIAPPLIQIWSPLVQTVLQDMAQHHVCQTSQLQAKLLLGDARQTIQTLSDRHFQADAIFFDPFSPRRCPQLWTVEFFACVAQCLAPTGKLATYSRSASVRVAMQLAGLQIGTIPLGADDFHLPHDWSQGTVAAFDPTAIAPLSQMEQEHLHTRAATPFRDPTLSDTAAVILARHQQEQSRSQQESTSSWRRRWGIR</sequence>
<proteinExistence type="predicted"/>
<dbReference type="PANTHER" id="PTHR39963">
    <property type="entry name" value="SLL0983 PROTEIN"/>
    <property type="match status" value="1"/>
</dbReference>